<dbReference type="GO" id="GO:0008270">
    <property type="term" value="F:zinc ion binding"/>
    <property type="evidence" value="ECO:0007669"/>
    <property type="project" value="UniProtKB-KW"/>
</dbReference>
<dbReference type="InterPro" id="IPR011042">
    <property type="entry name" value="6-blade_b-propeller_TolB-like"/>
</dbReference>
<protein>
    <recommendedName>
        <fullName evidence="3">6-bladed beta-propeller</fullName>
    </recommendedName>
</protein>
<organism evidence="2">
    <name type="scientific">marine metagenome</name>
    <dbReference type="NCBI Taxonomy" id="408172"/>
    <lineage>
        <taxon>unclassified sequences</taxon>
        <taxon>metagenomes</taxon>
        <taxon>ecological metagenomes</taxon>
    </lineage>
</organism>
<dbReference type="PROSITE" id="PS51125">
    <property type="entry name" value="NHL"/>
    <property type="match status" value="2"/>
</dbReference>
<dbReference type="InterPro" id="IPR050952">
    <property type="entry name" value="TRIM-NHL_E3_ligases"/>
</dbReference>
<reference evidence="2" key="1">
    <citation type="submission" date="2018-05" db="EMBL/GenBank/DDBJ databases">
        <authorList>
            <person name="Lanie J.A."/>
            <person name="Ng W.-L."/>
            <person name="Kazmierczak K.M."/>
            <person name="Andrzejewski T.M."/>
            <person name="Davidsen T.M."/>
            <person name="Wayne K.J."/>
            <person name="Tettelin H."/>
            <person name="Glass J.I."/>
            <person name="Rusch D."/>
            <person name="Podicherti R."/>
            <person name="Tsui H.-C.T."/>
            <person name="Winkler M.E."/>
        </authorList>
    </citation>
    <scope>NUCLEOTIDE SEQUENCE</scope>
</reference>
<dbReference type="Pfam" id="PF01436">
    <property type="entry name" value="NHL"/>
    <property type="match status" value="1"/>
</dbReference>
<dbReference type="EMBL" id="UINC01017717">
    <property type="protein sequence ID" value="SVA73782.1"/>
    <property type="molecule type" value="Genomic_DNA"/>
</dbReference>
<proteinExistence type="predicted"/>
<evidence type="ECO:0000313" key="2">
    <source>
        <dbReference type="EMBL" id="SVA73782.1"/>
    </source>
</evidence>
<accession>A0A381YAY4</accession>
<gene>
    <name evidence="2" type="ORF">METZ01_LOCUS126636</name>
</gene>
<sequence>MKKIRFGGAYLGAAFIFIGVGLQACNQGGNETVSNVVTGTPPGSGFVAIPGQKGGQDIFGAYEIDADWPKDLSTIPGHEDWTFGAGQSVFAESPDRVFVLQRGELPNIARPEGRMLPEFGPSISFPIGRLPWRDATRASPPGALDGDDRDVYGDGTDRSGIDFRWEHCVLVFDREGNLIEDWSQWDDMLRRPHAVYISPYDPEKHVWIVDDYRHAVFKFTNDGKQLVQTLGTPNERGDDQTHFYRPTFMAWLPDGSFFVADGYVNTRVVKFDAQGNYLLEWGQEGAPPNEARPGYFNNVHGIATDPETGRVFVNDRGNHRVQVFDQNGNYLDQWSFGAPPSDVHMFILSADHYLWAADRGTNKILKYDLNGNFLYAWGVWGDFPGGMWGVHGMAVDQEGNFYIAEVDNGGAQKFTPRAGANPDFLVGKPVYSAWK</sequence>
<dbReference type="PROSITE" id="PS51257">
    <property type="entry name" value="PROKAR_LIPOPROTEIN"/>
    <property type="match status" value="1"/>
</dbReference>
<dbReference type="PANTHER" id="PTHR24104">
    <property type="entry name" value="E3 UBIQUITIN-PROTEIN LIGASE NHLRC1-RELATED"/>
    <property type="match status" value="1"/>
</dbReference>
<dbReference type="InterPro" id="IPR001258">
    <property type="entry name" value="NHL_repeat"/>
</dbReference>
<name>A0A381YAY4_9ZZZZ</name>
<keyword evidence="1" id="KW-0677">Repeat</keyword>
<dbReference type="Gene3D" id="2.120.10.30">
    <property type="entry name" value="TolB, C-terminal domain"/>
    <property type="match status" value="2"/>
</dbReference>
<dbReference type="SUPFAM" id="SSF101898">
    <property type="entry name" value="NHL repeat"/>
    <property type="match status" value="1"/>
</dbReference>
<evidence type="ECO:0008006" key="3">
    <source>
        <dbReference type="Google" id="ProtNLM"/>
    </source>
</evidence>
<dbReference type="AlphaFoldDB" id="A0A381YAY4"/>
<dbReference type="CDD" id="cd14958">
    <property type="entry name" value="NHL_PAL_like"/>
    <property type="match status" value="1"/>
</dbReference>
<evidence type="ECO:0000256" key="1">
    <source>
        <dbReference type="ARBA" id="ARBA00022737"/>
    </source>
</evidence>
<dbReference type="PANTHER" id="PTHR24104:SF25">
    <property type="entry name" value="PROTEIN LIN-41"/>
    <property type="match status" value="1"/>
</dbReference>